<evidence type="ECO:0000313" key="1">
    <source>
        <dbReference type="EMBL" id="RDY13526.1"/>
    </source>
</evidence>
<dbReference type="EMBL" id="QJKJ01000263">
    <property type="protein sequence ID" value="RDY13526.1"/>
    <property type="molecule type" value="Genomic_DNA"/>
</dbReference>
<comment type="caution">
    <text evidence="1">The sequence shown here is derived from an EMBL/GenBank/DDBJ whole genome shotgun (WGS) entry which is preliminary data.</text>
</comment>
<gene>
    <name evidence="1" type="ORF">CR513_01548</name>
</gene>
<dbReference type="Proteomes" id="UP000257109">
    <property type="component" value="Unassembled WGS sequence"/>
</dbReference>
<organism evidence="1 2">
    <name type="scientific">Mucuna pruriens</name>
    <name type="common">Velvet bean</name>
    <name type="synonym">Dolichos pruriens</name>
    <dbReference type="NCBI Taxonomy" id="157652"/>
    <lineage>
        <taxon>Eukaryota</taxon>
        <taxon>Viridiplantae</taxon>
        <taxon>Streptophyta</taxon>
        <taxon>Embryophyta</taxon>
        <taxon>Tracheophyta</taxon>
        <taxon>Spermatophyta</taxon>
        <taxon>Magnoliopsida</taxon>
        <taxon>eudicotyledons</taxon>
        <taxon>Gunneridae</taxon>
        <taxon>Pentapetalae</taxon>
        <taxon>rosids</taxon>
        <taxon>fabids</taxon>
        <taxon>Fabales</taxon>
        <taxon>Fabaceae</taxon>
        <taxon>Papilionoideae</taxon>
        <taxon>50 kb inversion clade</taxon>
        <taxon>NPAAA clade</taxon>
        <taxon>indigoferoid/millettioid clade</taxon>
        <taxon>Phaseoleae</taxon>
        <taxon>Mucuna</taxon>
    </lineage>
</organism>
<keyword evidence="2" id="KW-1185">Reference proteome</keyword>
<proteinExistence type="predicted"/>
<dbReference type="AlphaFoldDB" id="A0A371IEQ0"/>
<reference evidence="1" key="1">
    <citation type="submission" date="2018-05" db="EMBL/GenBank/DDBJ databases">
        <title>Draft genome of Mucuna pruriens seed.</title>
        <authorList>
            <person name="Nnadi N.E."/>
            <person name="Vos R."/>
            <person name="Hasami M.H."/>
            <person name="Devisetty U.K."/>
            <person name="Aguiy J.C."/>
        </authorList>
    </citation>
    <scope>NUCLEOTIDE SEQUENCE [LARGE SCALE GENOMIC DNA]</scope>
    <source>
        <strain evidence="1">JCA_2017</strain>
    </source>
</reference>
<accession>A0A371IEQ0</accession>
<evidence type="ECO:0000313" key="2">
    <source>
        <dbReference type="Proteomes" id="UP000257109"/>
    </source>
</evidence>
<protein>
    <submittedName>
        <fullName evidence="1">Uncharacterized protein</fullName>
    </submittedName>
</protein>
<sequence>MELSNKPVALIFHNRIVTCVGGGKGTFNSSSFTHSILRKMCLDRNISNQLNTPYILLFGKTPNYEHLRSFGCVCYRHVNTKHRDEFEP</sequence>
<name>A0A371IEQ0_MUCPR</name>
<feature type="non-terminal residue" evidence="1">
    <location>
        <position position="1"/>
    </location>
</feature>